<accession>A0AAW0F308</accession>
<sequence length="506" mass="57403">MSVQEEATAEAAAPQVFKKAPWQNMPGAPQRPNFAQYGPKISALVEQRRAIIDEIKKLQVSVQSDGVSQARNAERNAFRDKLNEIDARRKVQRERRAAQDAEIAKLRKHRGELSDKLRAVQTEVGGFTSVKEIDEAMDYMTRKMESSGGGLGAERRNQQRLHKLEDAKTHLLQLQPLTEAIKEVTEQEVVLQQEYLAISEQIGILNREYEEEFQKKRAKDKEAQTDGANRAEVYKQCDQLREQATALTESMDSLRAEREKVSTEWDEWNKTAREKYFAQIEQQREQRRKEYEERRNAHKIAAKRTRAVKRQNPYVMEITACATLVQYLKQKKMMVQQDEADRKRREAAAHFDPSQTAPAGCVVLNESKWSDNKSHSKAAKKQQKQKEKAAAAAKPRAAVVEEQKDRILQHPEDKVRLFQLIEVEPVLSLAAIDDKIAQIEALRSNYESHIQTGELVLSSGDDEEEEEEEGAANGADAASQKAREDGEKATEEEEKVATENGAAAAA</sequence>
<feature type="region of interest" description="Disordered" evidence="2">
    <location>
        <begin position="454"/>
        <end position="506"/>
    </location>
</feature>
<name>A0AAW0F308_9TRYP</name>
<feature type="coiled-coil region" evidence="1">
    <location>
        <begin position="206"/>
        <end position="293"/>
    </location>
</feature>
<dbReference type="AlphaFoldDB" id="A0AAW0F308"/>
<feature type="region of interest" description="Disordered" evidence="2">
    <location>
        <begin position="368"/>
        <end position="397"/>
    </location>
</feature>
<feature type="region of interest" description="Disordered" evidence="2">
    <location>
        <begin position="1"/>
        <end position="34"/>
    </location>
</feature>
<dbReference type="GO" id="GO:0042175">
    <property type="term" value="C:nuclear outer membrane-endoplasmic reticulum membrane network"/>
    <property type="evidence" value="ECO:0007669"/>
    <property type="project" value="TreeGrafter"/>
</dbReference>
<evidence type="ECO:0000313" key="3">
    <source>
        <dbReference type="EMBL" id="KAK7199604.1"/>
    </source>
</evidence>
<evidence type="ECO:0000256" key="1">
    <source>
        <dbReference type="SAM" id="Coils"/>
    </source>
</evidence>
<keyword evidence="4" id="KW-1185">Reference proteome</keyword>
<dbReference type="InterPro" id="IPR039604">
    <property type="entry name" value="Bfr1"/>
</dbReference>
<protein>
    <submittedName>
        <fullName evidence="3">Nuclear segregation protein</fullName>
    </submittedName>
</protein>
<dbReference type="GO" id="GO:1990904">
    <property type="term" value="C:ribonucleoprotein complex"/>
    <property type="evidence" value="ECO:0007669"/>
    <property type="project" value="TreeGrafter"/>
</dbReference>
<dbReference type="PANTHER" id="PTHR31027:SF2">
    <property type="entry name" value="LEBERCILIN DOMAIN-CONTAINING PROTEIN"/>
    <property type="match status" value="1"/>
</dbReference>
<gene>
    <name evidence="3" type="ORF">NESM_000005500</name>
</gene>
<evidence type="ECO:0000256" key="2">
    <source>
        <dbReference type="SAM" id="MobiDB-lite"/>
    </source>
</evidence>
<dbReference type="GO" id="GO:0005783">
    <property type="term" value="C:endoplasmic reticulum"/>
    <property type="evidence" value="ECO:0007669"/>
    <property type="project" value="TreeGrafter"/>
</dbReference>
<organism evidence="3 4">
    <name type="scientific">Novymonas esmeraldas</name>
    <dbReference type="NCBI Taxonomy" id="1808958"/>
    <lineage>
        <taxon>Eukaryota</taxon>
        <taxon>Discoba</taxon>
        <taxon>Euglenozoa</taxon>
        <taxon>Kinetoplastea</taxon>
        <taxon>Metakinetoplastina</taxon>
        <taxon>Trypanosomatida</taxon>
        <taxon>Trypanosomatidae</taxon>
        <taxon>Novymonas</taxon>
    </lineage>
</organism>
<dbReference type="EMBL" id="JAECZO010000001">
    <property type="protein sequence ID" value="KAK7199604.1"/>
    <property type="molecule type" value="Genomic_DNA"/>
</dbReference>
<dbReference type="Proteomes" id="UP001430356">
    <property type="component" value="Unassembled WGS sequence"/>
</dbReference>
<evidence type="ECO:0000313" key="4">
    <source>
        <dbReference type="Proteomes" id="UP001430356"/>
    </source>
</evidence>
<feature type="compositionally biased region" description="Acidic residues" evidence="2">
    <location>
        <begin position="460"/>
        <end position="470"/>
    </location>
</feature>
<keyword evidence="1" id="KW-0175">Coiled coil</keyword>
<dbReference type="PANTHER" id="PTHR31027">
    <property type="entry name" value="NUCLEAR SEGREGATION PROTEIN BFR1"/>
    <property type="match status" value="1"/>
</dbReference>
<reference evidence="3 4" key="1">
    <citation type="journal article" date="2021" name="MBio">
        <title>A New Model Trypanosomatid, Novymonas esmeraldas: Genomic Perception of Its 'Candidatus Pandoraea novymonadis' Endosymbiont.</title>
        <authorList>
            <person name="Zakharova A."/>
            <person name="Saura A."/>
            <person name="Butenko A."/>
            <person name="Podesvova L."/>
            <person name="Warmusova S."/>
            <person name="Kostygov A.Y."/>
            <person name="Nenarokova A."/>
            <person name="Lukes J."/>
            <person name="Opperdoes F.R."/>
            <person name="Yurchenko V."/>
        </authorList>
    </citation>
    <scope>NUCLEOTIDE SEQUENCE [LARGE SCALE GENOMIC DNA]</scope>
    <source>
        <strain evidence="3 4">E262AT.01</strain>
    </source>
</reference>
<feature type="compositionally biased region" description="Low complexity" evidence="2">
    <location>
        <begin position="1"/>
        <end position="13"/>
    </location>
</feature>
<dbReference type="GO" id="GO:0003729">
    <property type="term" value="F:mRNA binding"/>
    <property type="evidence" value="ECO:0007669"/>
    <property type="project" value="TreeGrafter"/>
</dbReference>
<comment type="caution">
    <text evidence="3">The sequence shown here is derived from an EMBL/GenBank/DDBJ whole genome shotgun (WGS) entry which is preliminary data.</text>
</comment>
<proteinExistence type="predicted"/>
<dbReference type="GO" id="GO:0008298">
    <property type="term" value="P:intracellular mRNA localization"/>
    <property type="evidence" value="ECO:0007669"/>
    <property type="project" value="TreeGrafter"/>
</dbReference>